<reference evidence="2" key="1">
    <citation type="journal article" date="2022" name="Int. J. Mol. Sci.">
        <title>Draft Genome of Tanacetum Coccineum: Genomic Comparison of Closely Related Tanacetum-Family Plants.</title>
        <authorList>
            <person name="Yamashiro T."/>
            <person name="Shiraishi A."/>
            <person name="Nakayama K."/>
            <person name="Satake H."/>
        </authorList>
    </citation>
    <scope>NUCLEOTIDE SEQUENCE</scope>
</reference>
<evidence type="ECO:0000256" key="1">
    <source>
        <dbReference type="ARBA" id="ARBA00023002"/>
    </source>
</evidence>
<gene>
    <name evidence="2" type="ORF">Tco_1069635</name>
</gene>
<dbReference type="InterPro" id="IPR036396">
    <property type="entry name" value="Cyt_P450_sf"/>
</dbReference>
<accession>A0ABQ5HJ36</accession>
<sequence length="121" mass="14371">MIAGKETTETLIERAVAEIMRDDRVMKKDPRYWDNPLEFNLERLLTWDGVNQWDYKGNNSKFFLYGSGRRLCLGIPLAKKMQMFILASLLHLFDWSLPKGEEQEFSERFRITLFTKEDKTT</sequence>
<proteinExistence type="predicted"/>
<evidence type="ECO:0000313" key="2">
    <source>
        <dbReference type="EMBL" id="GJT87918.1"/>
    </source>
</evidence>
<dbReference type="PANTHER" id="PTHR47951:SF7">
    <property type="entry name" value="FLAVONOID 3',5'-HYDROXYLASE-LIKE ISOFORM X1"/>
    <property type="match status" value="1"/>
</dbReference>
<name>A0ABQ5HJ36_9ASTR</name>
<feature type="non-terminal residue" evidence="2">
    <location>
        <position position="121"/>
    </location>
</feature>
<dbReference type="SUPFAM" id="SSF48264">
    <property type="entry name" value="Cytochrome P450"/>
    <property type="match status" value="1"/>
</dbReference>
<dbReference type="PANTHER" id="PTHR47951">
    <property type="entry name" value="OS08G0547900 PROTEIN"/>
    <property type="match status" value="1"/>
</dbReference>
<dbReference type="Gene3D" id="1.10.630.10">
    <property type="entry name" value="Cytochrome P450"/>
    <property type="match status" value="1"/>
</dbReference>
<evidence type="ECO:0000313" key="3">
    <source>
        <dbReference type="Proteomes" id="UP001151760"/>
    </source>
</evidence>
<comment type="caution">
    <text evidence="2">The sequence shown here is derived from an EMBL/GenBank/DDBJ whole genome shotgun (WGS) entry which is preliminary data.</text>
</comment>
<dbReference type="InterPro" id="IPR002401">
    <property type="entry name" value="Cyt_P450_E_grp-I"/>
</dbReference>
<organism evidence="2 3">
    <name type="scientific">Tanacetum coccineum</name>
    <dbReference type="NCBI Taxonomy" id="301880"/>
    <lineage>
        <taxon>Eukaryota</taxon>
        <taxon>Viridiplantae</taxon>
        <taxon>Streptophyta</taxon>
        <taxon>Embryophyta</taxon>
        <taxon>Tracheophyta</taxon>
        <taxon>Spermatophyta</taxon>
        <taxon>Magnoliopsida</taxon>
        <taxon>eudicotyledons</taxon>
        <taxon>Gunneridae</taxon>
        <taxon>Pentapetalae</taxon>
        <taxon>asterids</taxon>
        <taxon>campanulids</taxon>
        <taxon>Asterales</taxon>
        <taxon>Asteraceae</taxon>
        <taxon>Asteroideae</taxon>
        <taxon>Anthemideae</taxon>
        <taxon>Anthemidinae</taxon>
        <taxon>Tanacetum</taxon>
    </lineage>
</organism>
<dbReference type="InterPro" id="IPR001128">
    <property type="entry name" value="Cyt_P450"/>
</dbReference>
<dbReference type="EMBL" id="BQNB010019681">
    <property type="protein sequence ID" value="GJT87918.1"/>
    <property type="molecule type" value="Genomic_DNA"/>
</dbReference>
<keyword evidence="3" id="KW-1185">Reference proteome</keyword>
<keyword evidence="1" id="KW-0560">Oxidoreductase</keyword>
<dbReference type="PRINTS" id="PR00463">
    <property type="entry name" value="EP450I"/>
</dbReference>
<protein>
    <submittedName>
        <fullName evidence="2">Cytochrome P450</fullName>
    </submittedName>
</protein>
<dbReference type="Proteomes" id="UP001151760">
    <property type="component" value="Unassembled WGS sequence"/>
</dbReference>
<dbReference type="Pfam" id="PF00067">
    <property type="entry name" value="p450"/>
    <property type="match status" value="1"/>
</dbReference>
<reference evidence="2" key="2">
    <citation type="submission" date="2022-01" db="EMBL/GenBank/DDBJ databases">
        <authorList>
            <person name="Yamashiro T."/>
            <person name="Shiraishi A."/>
            <person name="Satake H."/>
            <person name="Nakayama K."/>
        </authorList>
    </citation>
    <scope>NUCLEOTIDE SEQUENCE</scope>
</reference>